<keyword evidence="2" id="KW-1185">Reference proteome</keyword>
<dbReference type="Proteomes" id="UP000828941">
    <property type="component" value="Chromosome 11"/>
</dbReference>
<protein>
    <submittedName>
        <fullName evidence="1">Uncharacterized protein</fullName>
    </submittedName>
</protein>
<name>A0ACB9LUE7_BAUVA</name>
<accession>A0ACB9LUE7</accession>
<dbReference type="EMBL" id="CM039436">
    <property type="protein sequence ID" value="KAI4315085.1"/>
    <property type="molecule type" value="Genomic_DNA"/>
</dbReference>
<gene>
    <name evidence="1" type="ORF">L6164_027931</name>
</gene>
<reference evidence="1 2" key="1">
    <citation type="journal article" date="2022" name="DNA Res.">
        <title>Chromosomal-level genome assembly of the orchid tree Bauhinia variegata (Leguminosae; Cercidoideae) supports the allotetraploid origin hypothesis of Bauhinia.</title>
        <authorList>
            <person name="Zhong Y."/>
            <person name="Chen Y."/>
            <person name="Zheng D."/>
            <person name="Pang J."/>
            <person name="Liu Y."/>
            <person name="Luo S."/>
            <person name="Meng S."/>
            <person name="Qian L."/>
            <person name="Wei D."/>
            <person name="Dai S."/>
            <person name="Zhou R."/>
        </authorList>
    </citation>
    <scope>NUCLEOTIDE SEQUENCE [LARGE SCALE GENOMIC DNA]</scope>
    <source>
        <strain evidence="1">BV-YZ2020</strain>
    </source>
</reference>
<organism evidence="1 2">
    <name type="scientific">Bauhinia variegata</name>
    <name type="common">Purple orchid tree</name>
    <name type="synonym">Phanera variegata</name>
    <dbReference type="NCBI Taxonomy" id="167791"/>
    <lineage>
        <taxon>Eukaryota</taxon>
        <taxon>Viridiplantae</taxon>
        <taxon>Streptophyta</taxon>
        <taxon>Embryophyta</taxon>
        <taxon>Tracheophyta</taxon>
        <taxon>Spermatophyta</taxon>
        <taxon>Magnoliopsida</taxon>
        <taxon>eudicotyledons</taxon>
        <taxon>Gunneridae</taxon>
        <taxon>Pentapetalae</taxon>
        <taxon>rosids</taxon>
        <taxon>fabids</taxon>
        <taxon>Fabales</taxon>
        <taxon>Fabaceae</taxon>
        <taxon>Cercidoideae</taxon>
        <taxon>Cercideae</taxon>
        <taxon>Bauhiniinae</taxon>
        <taxon>Bauhinia</taxon>
    </lineage>
</organism>
<comment type="caution">
    <text evidence="1">The sequence shown here is derived from an EMBL/GenBank/DDBJ whole genome shotgun (WGS) entry which is preliminary data.</text>
</comment>
<evidence type="ECO:0000313" key="2">
    <source>
        <dbReference type="Proteomes" id="UP000828941"/>
    </source>
</evidence>
<evidence type="ECO:0000313" key="1">
    <source>
        <dbReference type="EMBL" id="KAI4315085.1"/>
    </source>
</evidence>
<sequence length="240" mass="27604">MSIITITSHTMPCLLNRVLHSPILALLQNSPMAKLTPRRRSFSCSGEGVAFLSGLLFTLLSVWTLWSSWNPLTLLLHPLYDSNNTDLVQDPPDRTFYDDPELSYAIEKPLKNWDQKRNQWPKLRPSLAAGAKDRILLVTGSEPEPCKNPIGDHLLPRTSKNKVDYCPIHGYDIPYNNFYLIRASMIAHPEVEWTWWMDSDAVFMDMEFEVPLDRYKNHNSSFMGGPIWCTRTEIIRLGRA</sequence>
<proteinExistence type="predicted"/>